<dbReference type="InterPro" id="IPR013373">
    <property type="entry name" value="Flagellin/pilin_N_arc"/>
</dbReference>
<evidence type="ECO:0000259" key="2">
    <source>
        <dbReference type="Pfam" id="PF07790"/>
    </source>
</evidence>
<keyword evidence="1" id="KW-1133">Transmembrane helix</keyword>
<feature type="transmembrane region" description="Helical" evidence="1">
    <location>
        <begin position="21"/>
        <end position="43"/>
    </location>
</feature>
<reference evidence="3 4" key="1">
    <citation type="journal article" date="2019" name="Int. J. Syst. Evol. Microbiol.">
        <title>The Global Catalogue of Microorganisms (GCM) 10K type strain sequencing project: providing services to taxonomists for standard genome sequencing and annotation.</title>
        <authorList>
            <consortium name="The Broad Institute Genomics Platform"/>
            <consortium name="The Broad Institute Genome Sequencing Center for Infectious Disease"/>
            <person name="Wu L."/>
            <person name="Ma J."/>
        </authorList>
    </citation>
    <scope>NUCLEOTIDE SEQUENCE [LARGE SCALE GENOMIC DNA]</scope>
    <source>
        <strain evidence="3 4">CGMCC 1.12859</strain>
    </source>
</reference>
<dbReference type="AlphaFoldDB" id="A0ABD6BQA3"/>
<sequence length="174" mass="18086">MMDRIIELRDSDRGVSPVIGVILMVAITVILAAVIGTFVLGLGDSLQQAPQATLGASDASDEAPVTVGNTAELLEISHNGGDALADGDYRVVITPPGESSIDVHNGTNANPTVTFGSSNNVSLTSDPGEFGVGSTMTVQVGSTTSDYEFDGDWRVRVIHVPSESIVLDETVDVE</sequence>
<evidence type="ECO:0000313" key="3">
    <source>
        <dbReference type="EMBL" id="MFD1566873.1"/>
    </source>
</evidence>
<dbReference type="PANTHER" id="PTHR38138:SF1">
    <property type="entry name" value="ARCHAEAL TYPE IV PILIN N-TERMINAL DOMAIN-CONTAINING PROTEIN"/>
    <property type="match status" value="1"/>
</dbReference>
<accession>A0ABD6BQA3</accession>
<dbReference type="Proteomes" id="UP001597139">
    <property type="component" value="Unassembled WGS sequence"/>
</dbReference>
<evidence type="ECO:0000256" key="1">
    <source>
        <dbReference type="SAM" id="Phobius"/>
    </source>
</evidence>
<keyword evidence="4" id="KW-1185">Reference proteome</keyword>
<keyword evidence="1" id="KW-0812">Transmembrane</keyword>
<dbReference type="NCBIfam" id="TIGR02537">
    <property type="entry name" value="arch_flag_Nterm"/>
    <property type="match status" value="1"/>
</dbReference>
<name>A0ABD6BQA3_9EURY</name>
<dbReference type="Pfam" id="PF07790">
    <property type="entry name" value="Pilin_N"/>
    <property type="match status" value="1"/>
</dbReference>
<organism evidence="3 4">
    <name type="scientific">Halolamina litorea</name>
    <dbReference type="NCBI Taxonomy" id="1515593"/>
    <lineage>
        <taxon>Archaea</taxon>
        <taxon>Methanobacteriati</taxon>
        <taxon>Methanobacteriota</taxon>
        <taxon>Stenosarchaea group</taxon>
        <taxon>Halobacteria</taxon>
        <taxon>Halobacteriales</taxon>
        <taxon>Haloferacaceae</taxon>
    </lineage>
</organism>
<dbReference type="RefSeq" id="WP_267646680.1">
    <property type="nucleotide sequence ID" value="NZ_JANHGR010000001.1"/>
</dbReference>
<proteinExistence type="predicted"/>
<protein>
    <submittedName>
        <fullName evidence="3">Type IV pilin N-terminal domain-containing protein</fullName>
    </submittedName>
</protein>
<dbReference type="EMBL" id="JBHUCZ010000002">
    <property type="protein sequence ID" value="MFD1566873.1"/>
    <property type="molecule type" value="Genomic_DNA"/>
</dbReference>
<dbReference type="InterPro" id="IPR012859">
    <property type="entry name" value="Pilin_N_archaeal"/>
</dbReference>
<gene>
    <name evidence="3" type="ORF">ACFSAU_05155</name>
</gene>
<comment type="caution">
    <text evidence="3">The sequence shown here is derived from an EMBL/GenBank/DDBJ whole genome shotgun (WGS) entry which is preliminary data.</text>
</comment>
<dbReference type="PANTHER" id="PTHR38138">
    <property type="entry name" value="VNG6441H"/>
    <property type="match status" value="1"/>
</dbReference>
<keyword evidence="1" id="KW-0472">Membrane</keyword>
<evidence type="ECO:0000313" key="4">
    <source>
        <dbReference type="Proteomes" id="UP001597139"/>
    </source>
</evidence>
<feature type="domain" description="Archaeal Type IV pilin N-terminal" evidence="2">
    <location>
        <begin position="13"/>
        <end position="96"/>
    </location>
</feature>